<dbReference type="SUPFAM" id="SSF55666">
    <property type="entry name" value="Ribonuclease PH domain 2-like"/>
    <property type="match status" value="2"/>
</dbReference>
<evidence type="ECO:0000256" key="4">
    <source>
        <dbReference type="ARBA" id="ARBA00022695"/>
    </source>
</evidence>
<feature type="binding site" evidence="6">
    <location>
        <position position="493"/>
    </location>
    <ligand>
        <name>Mg(2+)</name>
        <dbReference type="ChEBI" id="CHEBI:18420"/>
    </ligand>
</feature>
<comment type="subcellular location">
    <subcellularLocation>
        <location evidence="6">Cytoplasm</location>
    </subcellularLocation>
</comment>
<dbReference type="PROSITE" id="PS50126">
    <property type="entry name" value="S1"/>
    <property type="match status" value="1"/>
</dbReference>
<dbReference type="InterPro" id="IPR004087">
    <property type="entry name" value="KH_dom"/>
</dbReference>
<protein>
    <recommendedName>
        <fullName evidence="6">Polyribonucleotide nucleotidyltransferase</fullName>
        <ecNumber evidence="6">2.7.7.8</ecNumber>
    </recommendedName>
    <alternativeName>
        <fullName evidence="6">Polynucleotide phosphorylase</fullName>
        <shortName evidence="6">PNPase</shortName>
    </alternativeName>
</protein>
<dbReference type="Gene3D" id="3.30.1370.10">
    <property type="entry name" value="K Homology domain, type 1"/>
    <property type="match status" value="1"/>
</dbReference>
<dbReference type="SUPFAM" id="SSF54211">
    <property type="entry name" value="Ribosomal protein S5 domain 2-like"/>
    <property type="match status" value="2"/>
</dbReference>
<comment type="cofactor">
    <cofactor evidence="6">
        <name>Mg(2+)</name>
        <dbReference type="ChEBI" id="CHEBI:18420"/>
    </cofactor>
</comment>
<dbReference type="InterPro" id="IPR012162">
    <property type="entry name" value="PNPase"/>
</dbReference>
<evidence type="ECO:0000313" key="10">
    <source>
        <dbReference type="Proteomes" id="UP000176614"/>
    </source>
</evidence>
<dbReference type="PIRSF" id="PIRSF005499">
    <property type="entry name" value="PNPase"/>
    <property type="match status" value="1"/>
</dbReference>
<dbReference type="GO" id="GO:0000175">
    <property type="term" value="F:3'-5'-RNA exonuclease activity"/>
    <property type="evidence" value="ECO:0007669"/>
    <property type="project" value="TreeGrafter"/>
</dbReference>
<dbReference type="EC" id="2.7.7.8" evidence="6"/>
<keyword evidence="6" id="KW-0460">Magnesium</keyword>
<dbReference type="FunFam" id="3.30.230.70:FF:000001">
    <property type="entry name" value="Polyribonucleotide nucleotidyltransferase"/>
    <property type="match status" value="1"/>
</dbReference>
<dbReference type="InterPro" id="IPR012340">
    <property type="entry name" value="NA-bd_OB-fold"/>
</dbReference>
<feature type="domain" description="S1 motif" evidence="8">
    <location>
        <begin position="629"/>
        <end position="697"/>
    </location>
</feature>
<evidence type="ECO:0000256" key="2">
    <source>
        <dbReference type="ARBA" id="ARBA00022490"/>
    </source>
</evidence>
<dbReference type="CDD" id="cd02393">
    <property type="entry name" value="KH-I_PNPase"/>
    <property type="match status" value="1"/>
</dbReference>
<dbReference type="NCBIfam" id="NF008805">
    <property type="entry name" value="PRK11824.1"/>
    <property type="match status" value="1"/>
</dbReference>
<dbReference type="FunFam" id="3.30.1370.10:FF:000001">
    <property type="entry name" value="Polyribonucleotide nucleotidyltransferase"/>
    <property type="match status" value="1"/>
</dbReference>
<dbReference type="PANTHER" id="PTHR11252:SF0">
    <property type="entry name" value="POLYRIBONUCLEOTIDE NUCLEOTIDYLTRANSFERASE 1, MITOCHONDRIAL"/>
    <property type="match status" value="1"/>
</dbReference>
<feature type="binding site" evidence="6">
    <location>
        <position position="499"/>
    </location>
    <ligand>
        <name>Mg(2+)</name>
        <dbReference type="ChEBI" id="CHEBI:18420"/>
    </ligand>
</feature>
<dbReference type="InterPro" id="IPR036345">
    <property type="entry name" value="ExoRNase_PH_dom2_sf"/>
</dbReference>
<dbReference type="SUPFAM" id="SSF46915">
    <property type="entry name" value="Polynucleotide phosphorylase/guanosine pentaphosphate synthase (PNPase/GPSI), domain 3"/>
    <property type="match status" value="1"/>
</dbReference>
<feature type="region of interest" description="Disordered" evidence="7">
    <location>
        <begin position="696"/>
        <end position="729"/>
    </location>
</feature>
<evidence type="ECO:0000259" key="8">
    <source>
        <dbReference type="PROSITE" id="PS50126"/>
    </source>
</evidence>
<comment type="similarity">
    <text evidence="1 6">Belongs to the polyribonucleotide nucleotidyltransferase family.</text>
</comment>
<dbReference type="AlphaFoldDB" id="A0A1F4VYX0"/>
<dbReference type="EMBL" id="MEVT01000022">
    <property type="protein sequence ID" value="OGC62275.1"/>
    <property type="molecule type" value="Genomic_DNA"/>
</dbReference>
<evidence type="ECO:0000256" key="7">
    <source>
        <dbReference type="SAM" id="MobiDB-lite"/>
    </source>
</evidence>
<dbReference type="HAMAP" id="MF_01595">
    <property type="entry name" value="PNPase"/>
    <property type="match status" value="1"/>
</dbReference>
<evidence type="ECO:0000256" key="6">
    <source>
        <dbReference type="HAMAP-Rule" id="MF_01595"/>
    </source>
</evidence>
<dbReference type="GO" id="GO:0006396">
    <property type="term" value="P:RNA processing"/>
    <property type="evidence" value="ECO:0007669"/>
    <property type="project" value="InterPro"/>
</dbReference>
<feature type="compositionally biased region" description="Basic and acidic residues" evidence="7">
    <location>
        <begin position="709"/>
        <end position="718"/>
    </location>
</feature>
<dbReference type="Pfam" id="PF00575">
    <property type="entry name" value="S1"/>
    <property type="match status" value="1"/>
</dbReference>
<dbReference type="GO" id="GO:0004654">
    <property type="term" value="F:polyribonucleotide nucleotidyltransferase activity"/>
    <property type="evidence" value="ECO:0007669"/>
    <property type="project" value="UniProtKB-UniRule"/>
</dbReference>
<dbReference type="InterPro" id="IPR003029">
    <property type="entry name" value="S1_domain"/>
</dbReference>
<keyword evidence="2 6" id="KW-0963">Cytoplasm</keyword>
<accession>A0A1F4VYX0</accession>
<dbReference type="InterPro" id="IPR015848">
    <property type="entry name" value="PNPase_PH_RNA-bd_bac/org-type"/>
</dbReference>
<dbReference type="InterPro" id="IPR036612">
    <property type="entry name" value="KH_dom_type_1_sf"/>
</dbReference>
<comment type="function">
    <text evidence="6">Involved in mRNA degradation. Catalyzes the phosphorolysis of single-stranded polyribonucleotides processively in the 3'- to 5'-direction.</text>
</comment>
<dbReference type="GO" id="GO:0005829">
    <property type="term" value="C:cytosol"/>
    <property type="evidence" value="ECO:0007669"/>
    <property type="project" value="TreeGrafter"/>
</dbReference>
<comment type="caution">
    <text evidence="9">The sequence shown here is derived from an EMBL/GenBank/DDBJ whole genome shotgun (WGS) entry which is preliminary data.</text>
</comment>
<dbReference type="SMART" id="SM00316">
    <property type="entry name" value="S1"/>
    <property type="match status" value="1"/>
</dbReference>
<dbReference type="Gene3D" id="3.30.230.70">
    <property type="entry name" value="GHMP Kinase, N-terminal domain"/>
    <property type="match status" value="2"/>
</dbReference>
<gene>
    <name evidence="6" type="primary">pnp</name>
    <name evidence="9" type="ORF">A2264_03230</name>
</gene>
<dbReference type="Gene3D" id="2.40.50.140">
    <property type="entry name" value="Nucleic acid-binding proteins"/>
    <property type="match status" value="1"/>
</dbReference>
<dbReference type="Pfam" id="PF03726">
    <property type="entry name" value="PNPase"/>
    <property type="match status" value="1"/>
</dbReference>
<dbReference type="SUPFAM" id="SSF54791">
    <property type="entry name" value="Eukaryotic type KH-domain (KH-domain type I)"/>
    <property type="match status" value="1"/>
</dbReference>
<dbReference type="PANTHER" id="PTHR11252">
    <property type="entry name" value="POLYRIBONUCLEOTIDE NUCLEOTIDYLTRANSFERASE"/>
    <property type="match status" value="1"/>
</dbReference>
<organism evidence="9 10">
    <name type="scientific">candidate division WWE3 bacterium RIFOXYA2_FULL_46_9</name>
    <dbReference type="NCBI Taxonomy" id="1802636"/>
    <lineage>
        <taxon>Bacteria</taxon>
        <taxon>Katanobacteria</taxon>
    </lineage>
</organism>
<dbReference type="GO" id="GO:0000287">
    <property type="term" value="F:magnesium ion binding"/>
    <property type="evidence" value="ECO:0007669"/>
    <property type="project" value="UniProtKB-UniRule"/>
</dbReference>
<dbReference type="GO" id="GO:0003723">
    <property type="term" value="F:RNA binding"/>
    <property type="evidence" value="ECO:0007669"/>
    <property type="project" value="UniProtKB-UniRule"/>
</dbReference>
<dbReference type="InterPro" id="IPR020568">
    <property type="entry name" value="Ribosomal_Su5_D2-typ_SF"/>
</dbReference>
<evidence type="ECO:0000256" key="5">
    <source>
        <dbReference type="ARBA" id="ARBA00022884"/>
    </source>
</evidence>
<dbReference type="SMART" id="SM00322">
    <property type="entry name" value="KH"/>
    <property type="match status" value="1"/>
</dbReference>
<dbReference type="Pfam" id="PF01138">
    <property type="entry name" value="RNase_PH"/>
    <property type="match status" value="2"/>
</dbReference>
<comment type="catalytic activity">
    <reaction evidence="6">
        <text>RNA(n+1) + phosphate = RNA(n) + a ribonucleoside 5'-diphosphate</text>
        <dbReference type="Rhea" id="RHEA:22096"/>
        <dbReference type="Rhea" id="RHEA-COMP:14527"/>
        <dbReference type="Rhea" id="RHEA-COMP:17342"/>
        <dbReference type="ChEBI" id="CHEBI:43474"/>
        <dbReference type="ChEBI" id="CHEBI:57930"/>
        <dbReference type="ChEBI" id="CHEBI:140395"/>
        <dbReference type="EC" id="2.7.7.8"/>
    </reaction>
</comment>
<dbReference type="InterPro" id="IPR027408">
    <property type="entry name" value="PNPase/RNase_PH_dom_sf"/>
</dbReference>
<evidence type="ECO:0000256" key="3">
    <source>
        <dbReference type="ARBA" id="ARBA00022679"/>
    </source>
</evidence>
<dbReference type="NCBIfam" id="TIGR03591">
    <property type="entry name" value="polynuc_phos"/>
    <property type="match status" value="1"/>
</dbReference>
<proteinExistence type="inferred from homology"/>
<keyword evidence="6" id="KW-0479">Metal-binding</keyword>
<dbReference type="Pfam" id="PF00013">
    <property type="entry name" value="KH_1"/>
    <property type="match status" value="1"/>
</dbReference>
<dbReference type="PROSITE" id="PS50084">
    <property type="entry name" value="KH_TYPE_1"/>
    <property type="match status" value="1"/>
</dbReference>
<keyword evidence="4 6" id="KW-0548">Nucleotidyltransferase</keyword>
<reference evidence="9 10" key="1">
    <citation type="journal article" date="2016" name="Nat. Commun.">
        <title>Thousands of microbial genomes shed light on interconnected biogeochemical processes in an aquifer system.</title>
        <authorList>
            <person name="Anantharaman K."/>
            <person name="Brown C.T."/>
            <person name="Hug L.A."/>
            <person name="Sharon I."/>
            <person name="Castelle C.J."/>
            <person name="Probst A.J."/>
            <person name="Thomas B.C."/>
            <person name="Singh A."/>
            <person name="Wilkins M.J."/>
            <person name="Karaoz U."/>
            <person name="Brodie E.L."/>
            <person name="Williams K.H."/>
            <person name="Hubbard S.S."/>
            <person name="Banfield J.F."/>
        </authorList>
    </citation>
    <scope>NUCLEOTIDE SEQUENCE [LARGE SCALE GENOMIC DNA]</scope>
</reference>
<name>A0A1F4VYX0_UNCKA</name>
<dbReference type="SUPFAM" id="SSF50249">
    <property type="entry name" value="Nucleic acid-binding proteins"/>
    <property type="match status" value="1"/>
</dbReference>
<dbReference type="Proteomes" id="UP000176614">
    <property type="component" value="Unassembled WGS sequence"/>
</dbReference>
<dbReference type="InterPro" id="IPR036456">
    <property type="entry name" value="PNPase_PH_RNA-bd_sf"/>
</dbReference>
<keyword evidence="5 6" id="KW-0694">RNA-binding</keyword>
<dbReference type="InterPro" id="IPR004088">
    <property type="entry name" value="KH_dom_type_1"/>
</dbReference>
<dbReference type="GO" id="GO:0006402">
    <property type="term" value="P:mRNA catabolic process"/>
    <property type="evidence" value="ECO:0007669"/>
    <property type="project" value="UniProtKB-UniRule"/>
</dbReference>
<dbReference type="FunFam" id="2.40.50.140:FF:000189">
    <property type="entry name" value="Polyribonucleotide nucleotidyltransferase, putative"/>
    <property type="match status" value="1"/>
</dbReference>
<evidence type="ECO:0000313" key="9">
    <source>
        <dbReference type="EMBL" id="OGC62275.1"/>
    </source>
</evidence>
<sequence>MIKKIVKEVEINGKKLVLETGELASRANMAVKASYGDTVVLVTVVSGVAAPDIDFFPLTVNYEEKLYASGTIKSSRFVKRDGKGTDEAVITKRLIDHAIRPLFPKDYMDEVQVIVTVLSLDACCDPEVLSMVATSAALTASDIPWNGPMASIRVGIKGDEMTINPPSSSELRADQLDMMLSFVGEDKRLLALEAEINMLPEDKVLSAINFGRDKSDPIFKLLNEFTNEVNPQAKKYAYESKAVPEDMLIAIRELAGEEIKLSVRPVGESDAEALKEAMTSIEEKVITTFEGKYKKSDMQRALKELEKEAMKSLVLEEGLRVDGRGEKDIRELTAKIGVLPRTHGTGLFTRGQTQVLTVATLGSPSLELLIQDMYGERTKRYIHYYNFAPFATGEVGRTGAPKSREIGHGMLAEKALRPVIPDQKEFPYMVMLVSETLSSNGSSSMASACASTLALMDAGVPIKEMVAGIAMGLVFDEKSSKYRILTDLNGLEDGLGVMDFKVAGTAEGVTAIQVDMKVAGLPFTMVSEIFDRSREARLKVLDVMKQTISTPKAGVSEFAPKLLTTIIAVEKIGVIIGSGGKTIKEIQEKTGSEIFIEDDGSVTVSADTLEKSQKALEIINALVRDVEVGEIFDGEVVDLLDFGALVEILPGKVGLLHVSEIANSYVENVADHFSVGDKVKVKVVGLGEHGKISLSKKALDQPEGQDSGDYIRRNDSRNSRGNGRGRNRR</sequence>
<dbReference type="InterPro" id="IPR001247">
    <property type="entry name" value="ExoRNase_PH_dom1"/>
</dbReference>
<keyword evidence="3 6" id="KW-0808">Transferase</keyword>
<evidence type="ECO:0000256" key="1">
    <source>
        <dbReference type="ARBA" id="ARBA00007404"/>
    </source>
</evidence>